<dbReference type="CDD" id="cd17324">
    <property type="entry name" value="MFS_NepI_like"/>
    <property type="match status" value="1"/>
</dbReference>
<dbReference type="InterPro" id="IPR036259">
    <property type="entry name" value="MFS_trans_sf"/>
</dbReference>
<feature type="transmembrane region" description="Helical" evidence="4">
    <location>
        <begin position="409"/>
        <end position="427"/>
    </location>
</feature>
<evidence type="ECO:0000259" key="5">
    <source>
        <dbReference type="PROSITE" id="PS50850"/>
    </source>
</evidence>
<feature type="transmembrane region" description="Helical" evidence="4">
    <location>
        <begin position="274"/>
        <end position="294"/>
    </location>
</feature>
<evidence type="ECO:0000256" key="1">
    <source>
        <dbReference type="ARBA" id="ARBA00022692"/>
    </source>
</evidence>
<sequence>MPVACAACVKLLARTTAAKIERALAVSIESNASGGIKRRYERTAASCVRCYRLSRVCVAYCALSVVRHYEASRKNQLSIAVLVSYHVLHRVAFIFNPIHWTLRMNTSRTLDTPTVHLSERAESLACVACGVAIGSAYYAQPLLIHIAHAFSLPIASVGLVPMASQIGIWFGVLLLLPLGDRLDGRKLIVTLLLANAVGLVAVTMARSSTALLATSFFVGLTTVTPYLLPPLVSRFIDPAERGKILGRLASGIFAGILVARALSGVLGEHVSWQAPFRIGALLCVAMAIAIRFVMPRMTALAHSSYAGMLASLATVWRSEPTLRSAALTQALMFGSFNVYWIALPLRLASPAFGLGSTAVAWFALVGAAGVVVAPRLGKLVDRRGAHFGVAFGAACGVSAWLVTAVSGSSLTALGLGAILLDVGLTIAHISNQTRIFSLGQQARSRVGAVYILGLLSGAAIASPLTTWVWSRFGWQGVIVLGALPPVVVALRAFVSRKRAPIPA</sequence>
<feature type="transmembrane region" description="Helical" evidence="4">
    <location>
        <begin position="474"/>
        <end position="494"/>
    </location>
</feature>
<evidence type="ECO:0000256" key="2">
    <source>
        <dbReference type="ARBA" id="ARBA00022989"/>
    </source>
</evidence>
<feature type="transmembrane region" description="Helical" evidence="4">
    <location>
        <begin position="152"/>
        <end position="175"/>
    </location>
</feature>
<evidence type="ECO:0000313" key="6">
    <source>
        <dbReference type="EMBL" id="RKP48228.1"/>
    </source>
</evidence>
<organism evidence="6 7">
    <name type="scientific">Trinickia fusca</name>
    <dbReference type="NCBI Taxonomy" id="2419777"/>
    <lineage>
        <taxon>Bacteria</taxon>
        <taxon>Pseudomonadati</taxon>
        <taxon>Pseudomonadota</taxon>
        <taxon>Betaproteobacteria</taxon>
        <taxon>Burkholderiales</taxon>
        <taxon>Burkholderiaceae</taxon>
        <taxon>Trinickia</taxon>
    </lineage>
</organism>
<feature type="transmembrane region" description="Helical" evidence="4">
    <location>
        <begin position="448"/>
        <end position="468"/>
    </location>
</feature>
<dbReference type="PANTHER" id="PTHR42910">
    <property type="entry name" value="TRANSPORTER SCO4007-RELATED"/>
    <property type="match status" value="1"/>
</dbReference>
<feature type="transmembrane region" description="Helical" evidence="4">
    <location>
        <begin position="121"/>
        <end position="140"/>
    </location>
</feature>
<proteinExistence type="predicted"/>
<dbReference type="PROSITE" id="PS50850">
    <property type="entry name" value="MFS"/>
    <property type="match status" value="1"/>
</dbReference>
<keyword evidence="2 4" id="KW-1133">Transmembrane helix</keyword>
<feature type="transmembrane region" description="Helical" evidence="4">
    <location>
        <begin position="187"/>
        <end position="205"/>
    </location>
</feature>
<dbReference type="Pfam" id="PF07690">
    <property type="entry name" value="MFS_1"/>
    <property type="match status" value="1"/>
</dbReference>
<keyword evidence="3 4" id="KW-0472">Membrane</keyword>
<accession>A0A494XCJ7</accession>
<feature type="transmembrane region" description="Helical" evidence="4">
    <location>
        <begin position="351"/>
        <end position="373"/>
    </location>
</feature>
<feature type="transmembrane region" description="Helical" evidence="4">
    <location>
        <begin position="211"/>
        <end position="232"/>
    </location>
</feature>
<dbReference type="OrthoDB" id="9815356at2"/>
<dbReference type="PANTHER" id="PTHR42910:SF1">
    <property type="entry name" value="MAJOR FACILITATOR SUPERFAMILY (MFS) PROFILE DOMAIN-CONTAINING PROTEIN"/>
    <property type="match status" value="1"/>
</dbReference>
<feature type="transmembrane region" description="Helical" evidence="4">
    <location>
        <begin position="244"/>
        <end position="262"/>
    </location>
</feature>
<name>A0A494XCJ7_9BURK</name>
<feature type="transmembrane region" description="Helical" evidence="4">
    <location>
        <begin position="385"/>
        <end position="403"/>
    </location>
</feature>
<dbReference type="Proteomes" id="UP000280434">
    <property type="component" value="Unassembled WGS sequence"/>
</dbReference>
<dbReference type="InterPro" id="IPR020846">
    <property type="entry name" value="MFS_dom"/>
</dbReference>
<feature type="transmembrane region" description="Helical" evidence="4">
    <location>
        <begin position="326"/>
        <end position="345"/>
    </location>
</feature>
<dbReference type="InterPro" id="IPR011701">
    <property type="entry name" value="MFS"/>
</dbReference>
<comment type="caution">
    <text evidence="6">The sequence shown here is derived from an EMBL/GenBank/DDBJ whole genome shotgun (WGS) entry which is preliminary data.</text>
</comment>
<protein>
    <submittedName>
        <fullName evidence="6">MFS transporter</fullName>
    </submittedName>
</protein>
<gene>
    <name evidence="6" type="ORF">D7S89_12915</name>
</gene>
<evidence type="ECO:0000256" key="3">
    <source>
        <dbReference type="ARBA" id="ARBA00023136"/>
    </source>
</evidence>
<dbReference type="EMBL" id="RBZV01000004">
    <property type="protein sequence ID" value="RKP48228.1"/>
    <property type="molecule type" value="Genomic_DNA"/>
</dbReference>
<dbReference type="Gene3D" id="1.20.1250.20">
    <property type="entry name" value="MFS general substrate transporter like domains"/>
    <property type="match status" value="1"/>
</dbReference>
<dbReference type="SUPFAM" id="SSF103473">
    <property type="entry name" value="MFS general substrate transporter"/>
    <property type="match status" value="1"/>
</dbReference>
<reference evidence="6 7" key="1">
    <citation type="submission" date="2018-10" db="EMBL/GenBank/DDBJ databases">
        <title>Paraburkholderia sp. 7MK8-2, isolated from soil.</title>
        <authorList>
            <person name="Gao Z.-H."/>
            <person name="Qiu L.-H."/>
        </authorList>
    </citation>
    <scope>NUCLEOTIDE SEQUENCE [LARGE SCALE GENOMIC DNA]</scope>
    <source>
        <strain evidence="6 7">7MK8-2</strain>
    </source>
</reference>
<dbReference type="GO" id="GO:0022857">
    <property type="term" value="F:transmembrane transporter activity"/>
    <property type="evidence" value="ECO:0007669"/>
    <property type="project" value="InterPro"/>
</dbReference>
<evidence type="ECO:0000256" key="4">
    <source>
        <dbReference type="SAM" id="Phobius"/>
    </source>
</evidence>
<keyword evidence="1 4" id="KW-0812">Transmembrane</keyword>
<dbReference type="AlphaFoldDB" id="A0A494XCJ7"/>
<feature type="domain" description="Major facilitator superfamily (MFS) profile" evidence="5">
    <location>
        <begin position="118"/>
        <end position="499"/>
    </location>
</feature>
<keyword evidence="7" id="KW-1185">Reference proteome</keyword>
<evidence type="ECO:0000313" key="7">
    <source>
        <dbReference type="Proteomes" id="UP000280434"/>
    </source>
</evidence>